<proteinExistence type="predicted"/>
<name>A0ABR4JFV3_9EURO</name>
<keyword evidence="2" id="KW-1185">Reference proteome</keyword>
<evidence type="ECO:0008006" key="3">
    <source>
        <dbReference type="Google" id="ProtNLM"/>
    </source>
</evidence>
<gene>
    <name evidence="1" type="ORF">BJY01DRAFT_32337</name>
</gene>
<accession>A0ABR4JFV3</accession>
<dbReference type="Proteomes" id="UP001610446">
    <property type="component" value="Unassembled WGS sequence"/>
</dbReference>
<evidence type="ECO:0000313" key="1">
    <source>
        <dbReference type="EMBL" id="KAL2838914.1"/>
    </source>
</evidence>
<protein>
    <recommendedName>
        <fullName evidence="3">Secreted protein</fullName>
    </recommendedName>
</protein>
<comment type="caution">
    <text evidence="1">The sequence shown here is derived from an EMBL/GenBank/DDBJ whole genome shotgun (WGS) entry which is preliminary data.</text>
</comment>
<organism evidence="1 2">
    <name type="scientific">Aspergillus pseudoustus</name>
    <dbReference type="NCBI Taxonomy" id="1810923"/>
    <lineage>
        <taxon>Eukaryota</taxon>
        <taxon>Fungi</taxon>
        <taxon>Dikarya</taxon>
        <taxon>Ascomycota</taxon>
        <taxon>Pezizomycotina</taxon>
        <taxon>Eurotiomycetes</taxon>
        <taxon>Eurotiomycetidae</taxon>
        <taxon>Eurotiales</taxon>
        <taxon>Aspergillaceae</taxon>
        <taxon>Aspergillus</taxon>
        <taxon>Aspergillus subgen. Nidulantes</taxon>
    </lineage>
</organism>
<reference evidence="1 2" key="1">
    <citation type="submission" date="2024-07" db="EMBL/GenBank/DDBJ databases">
        <title>Section-level genome sequencing and comparative genomics of Aspergillus sections Usti and Cavernicolus.</title>
        <authorList>
            <consortium name="Lawrence Berkeley National Laboratory"/>
            <person name="Nybo J.L."/>
            <person name="Vesth T.C."/>
            <person name="Theobald S."/>
            <person name="Frisvad J.C."/>
            <person name="Larsen T.O."/>
            <person name="Kjaerboelling I."/>
            <person name="Rothschild-Mancinelli K."/>
            <person name="Lyhne E.K."/>
            <person name="Kogle M.E."/>
            <person name="Barry K."/>
            <person name="Clum A."/>
            <person name="Na H."/>
            <person name="Ledsgaard L."/>
            <person name="Lin J."/>
            <person name="Lipzen A."/>
            <person name="Kuo A."/>
            <person name="Riley R."/>
            <person name="Mondo S."/>
            <person name="Labutti K."/>
            <person name="Haridas S."/>
            <person name="Pangalinan J."/>
            <person name="Salamov A.A."/>
            <person name="Simmons B.A."/>
            <person name="Magnuson J.K."/>
            <person name="Chen J."/>
            <person name="Drula E."/>
            <person name="Henrissat B."/>
            <person name="Wiebenga A."/>
            <person name="Lubbers R.J."/>
            <person name="Gomes A.C."/>
            <person name="Makela M.R."/>
            <person name="Stajich J."/>
            <person name="Grigoriev I.V."/>
            <person name="Mortensen U.H."/>
            <person name="De Vries R.P."/>
            <person name="Baker S.E."/>
            <person name="Andersen M.R."/>
        </authorList>
    </citation>
    <scope>NUCLEOTIDE SEQUENCE [LARGE SCALE GENOMIC DNA]</scope>
    <source>
        <strain evidence="1 2">CBS 123904</strain>
    </source>
</reference>
<sequence length="79" mass="8457">MRPPCPLAAVPAITITWLLTDIILRFVKDTATAFVCQVTRLSLSLTGSDKGICLFDIAIVTWFGFTSPPPPTPLPSPSA</sequence>
<dbReference type="EMBL" id="JBFXLU010000140">
    <property type="protein sequence ID" value="KAL2838914.1"/>
    <property type="molecule type" value="Genomic_DNA"/>
</dbReference>
<evidence type="ECO:0000313" key="2">
    <source>
        <dbReference type="Proteomes" id="UP001610446"/>
    </source>
</evidence>